<organism evidence="2">
    <name type="scientific">Oppiella nova</name>
    <dbReference type="NCBI Taxonomy" id="334625"/>
    <lineage>
        <taxon>Eukaryota</taxon>
        <taxon>Metazoa</taxon>
        <taxon>Ecdysozoa</taxon>
        <taxon>Arthropoda</taxon>
        <taxon>Chelicerata</taxon>
        <taxon>Arachnida</taxon>
        <taxon>Acari</taxon>
        <taxon>Acariformes</taxon>
        <taxon>Sarcoptiformes</taxon>
        <taxon>Oribatida</taxon>
        <taxon>Brachypylina</taxon>
        <taxon>Oppioidea</taxon>
        <taxon>Oppiidae</taxon>
        <taxon>Oppiella</taxon>
    </lineage>
</organism>
<reference evidence="2" key="1">
    <citation type="submission" date="2020-11" db="EMBL/GenBank/DDBJ databases">
        <authorList>
            <person name="Tran Van P."/>
        </authorList>
    </citation>
    <scope>NUCLEOTIDE SEQUENCE</scope>
</reference>
<name>A0A7R9R0I1_9ACAR</name>
<dbReference type="Proteomes" id="UP000728032">
    <property type="component" value="Unassembled WGS sequence"/>
</dbReference>
<protein>
    <submittedName>
        <fullName evidence="2">Uncharacterized protein</fullName>
    </submittedName>
</protein>
<dbReference type="AlphaFoldDB" id="A0A7R9R0I1"/>
<evidence type="ECO:0000313" key="3">
    <source>
        <dbReference type="Proteomes" id="UP000728032"/>
    </source>
</evidence>
<feature type="region of interest" description="Disordered" evidence="1">
    <location>
        <begin position="171"/>
        <end position="199"/>
    </location>
</feature>
<proteinExistence type="predicted"/>
<gene>
    <name evidence="2" type="ORF">ONB1V03_LOCUS20888</name>
</gene>
<evidence type="ECO:0000256" key="1">
    <source>
        <dbReference type="SAM" id="MobiDB-lite"/>
    </source>
</evidence>
<dbReference type="EMBL" id="OC952467">
    <property type="protein sequence ID" value="CAD7664330.1"/>
    <property type="molecule type" value="Genomic_DNA"/>
</dbReference>
<accession>A0A7R9R0I1</accession>
<evidence type="ECO:0000313" key="2">
    <source>
        <dbReference type="EMBL" id="CAD7664330.1"/>
    </source>
</evidence>
<sequence>MASVDTSQLYMTANSLRTFFGDNMGANGRQSMVANHSDMGSSQMSQRPPERRLIDYDSNPHFSRLDRNLLNQMPHNCGKTDPPLIPENRFYDPNKMPQKSILKKSKDQLYVENTTFRTIEDEDLFIYGSSSASDVQSGGLPAGIVSMEPMTPMAVERSLSPISLRLKQEMENMGKSQRSSDPIPDTRWTPRVGVNSCNA</sequence>
<dbReference type="EMBL" id="CAJPVJ010037642">
    <property type="protein sequence ID" value="CAG2181467.1"/>
    <property type="molecule type" value="Genomic_DNA"/>
</dbReference>
<keyword evidence="3" id="KW-1185">Reference proteome</keyword>